<dbReference type="FunFam" id="1.10.10.10:FF:000001">
    <property type="entry name" value="LysR family transcriptional regulator"/>
    <property type="match status" value="1"/>
</dbReference>
<dbReference type="PANTHER" id="PTHR30126:SF40">
    <property type="entry name" value="HTH-TYPE TRANSCRIPTIONAL REGULATOR GLTR"/>
    <property type="match status" value="1"/>
</dbReference>
<dbReference type="GO" id="GO:0000976">
    <property type="term" value="F:transcription cis-regulatory region binding"/>
    <property type="evidence" value="ECO:0007669"/>
    <property type="project" value="TreeGrafter"/>
</dbReference>
<dbReference type="RefSeq" id="WP_207259478.1">
    <property type="nucleotide sequence ID" value="NZ_JAFMPP010000028.1"/>
</dbReference>
<dbReference type="CDD" id="cd05466">
    <property type="entry name" value="PBP2_LTTR_substrate"/>
    <property type="match status" value="1"/>
</dbReference>
<dbReference type="InterPro" id="IPR036390">
    <property type="entry name" value="WH_DNA-bd_sf"/>
</dbReference>
<evidence type="ECO:0000313" key="6">
    <source>
        <dbReference type="EMBL" id="MBO0664563.1"/>
    </source>
</evidence>
<dbReference type="PANTHER" id="PTHR30126">
    <property type="entry name" value="HTH-TYPE TRANSCRIPTIONAL REGULATOR"/>
    <property type="match status" value="1"/>
</dbReference>
<sequence length="303" mass="33136">MDLDQLRTFVAIAKEGNLTRAAKLINLSQPAVSGQLKMLEEELSLVLFRRTARGMELTSAGQSILIEAERALSAAGGITLRAKVLKGNPIEVFRLGTISEPTILRLSQLLMRLSENYPNLKLNITQGISGEVLAGVKDGDLDGGYVIGPVTDNRVAAVPVSPIMLRIVAPVTLRENLEGTSLASLSRLPWISTPVNCSFHHIMKAMFSREEVHPHIVIEADYESTLSELVASGMGLTLLREDVALKAEARGDLIVWRHMAERSVLNFVYLKENAEVVSVRALIDVVRQIWGLNAQPFGDPLVV</sequence>
<evidence type="ECO:0000256" key="4">
    <source>
        <dbReference type="ARBA" id="ARBA00023163"/>
    </source>
</evidence>
<dbReference type="SUPFAM" id="SSF46785">
    <property type="entry name" value="Winged helix' DNA-binding domain"/>
    <property type="match status" value="1"/>
</dbReference>
<dbReference type="Gene3D" id="1.10.10.10">
    <property type="entry name" value="Winged helix-like DNA-binding domain superfamily/Winged helix DNA-binding domain"/>
    <property type="match status" value="1"/>
</dbReference>
<evidence type="ECO:0000256" key="2">
    <source>
        <dbReference type="ARBA" id="ARBA00023015"/>
    </source>
</evidence>
<dbReference type="AlphaFoldDB" id="A0A939JU07"/>
<dbReference type="PROSITE" id="PS50931">
    <property type="entry name" value="HTH_LYSR"/>
    <property type="match status" value="1"/>
</dbReference>
<keyword evidence="7" id="KW-1185">Reference proteome</keyword>
<evidence type="ECO:0000313" key="7">
    <source>
        <dbReference type="Proteomes" id="UP000664122"/>
    </source>
</evidence>
<dbReference type="EMBL" id="JAFMPP010000028">
    <property type="protein sequence ID" value="MBO0664563.1"/>
    <property type="molecule type" value="Genomic_DNA"/>
</dbReference>
<dbReference type="Proteomes" id="UP000664122">
    <property type="component" value="Unassembled WGS sequence"/>
</dbReference>
<gene>
    <name evidence="6" type="ORF">J1C48_18495</name>
</gene>
<accession>A0A939JU07</accession>
<dbReference type="InterPro" id="IPR005119">
    <property type="entry name" value="LysR_subst-bd"/>
</dbReference>
<dbReference type="Pfam" id="PF03466">
    <property type="entry name" value="LysR_substrate"/>
    <property type="match status" value="1"/>
</dbReference>
<dbReference type="GO" id="GO:0003700">
    <property type="term" value="F:DNA-binding transcription factor activity"/>
    <property type="evidence" value="ECO:0007669"/>
    <property type="project" value="InterPro"/>
</dbReference>
<protein>
    <submittedName>
        <fullName evidence="6">LysR family transcriptional regulator</fullName>
    </submittedName>
</protein>
<evidence type="ECO:0000259" key="5">
    <source>
        <dbReference type="PROSITE" id="PS50931"/>
    </source>
</evidence>
<dbReference type="Pfam" id="PF00126">
    <property type="entry name" value="HTH_1"/>
    <property type="match status" value="1"/>
</dbReference>
<proteinExistence type="inferred from homology"/>
<dbReference type="SUPFAM" id="SSF53850">
    <property type="entry name" value="Periplasmic binding protein-like II"/>
    <property type="match status" value="1"/>
</dbReference>
<name>A0A939JU07_9HYPH</name>
<feature type="domain" description="HTH lysR-type" evidence="5">
    <location>
        <begin position="1"/>
        <end position="58"/>
    </location>
</feature>
<reference evidence="6" key="1">
    <citation type="submission" date="2021-03" db="EMBL/GenBank/DDBJ databases">
        <title>Whole genome sequence of Jiella sp. CQZ9-1.</title>
        <authorList>
            <person name="Tuo L."/>
        </authorList>
    </citation>
    <scope>NUCLEOTIDE SEQUENCE</scope>
    <source>
        <strain evidence="6">CQZ9-1</strain>
    </source>
</reference>
<evidence type="ECO:0000256" key="1">
    <source>
        <dbReference type="ARBA" id="ARBA00009437"/>
    </source>
</evidence>
<keyword evidence="2" id="KW-0805">Transcription regulation</keyword>
<dbReference type="Gene3D" id="3.40.190.290">
    <property type="match status" value="1"/>
</dbReference>
<dbReference type="InterPro" id="IPR036388">
    <property type="entry name" value="WH-like_DNA-bd_sf"/>
</dbReference>
<evidence type="ECO:0000256" key="3">
    <source>
        <dbReference type="ARBA" id="ARBA00023125"/>
    </source>
</evidence>
<comment type="similarity">
    <text evidence="1">Belongs to the LysR transcriptional regulatory family.</text>
</comment>
<keyword evidence="3" id="KW-0238">DNA-binding</keyword>
<organism evidence="6 7">
    <name type="scientific">Jiella flava</name>
    <dbReference type="NCBI Taxonomy" id="2816857"/>
    <lineage>
        <taxon>Bacteria</taxon>
        <taxon>Pseudomonadati</taxon>
        <taxon>Pseudomonadota</taxon>
        <taxon>Alphaproteobacteria</taxon>
        <taxon>Hyphomicrobiales</taxon>
        <taxon>Aurantimonadaceae</taxon>
        <taxon>Jiella</taxon>
    </lineage>
</organism>
<comment type="caution">
    <text evidence="6">The sequence shown here is derived from an EMBL/GenBank/DDBJ whole genome shotgun (WGS) entry which is preliminary data.</text>
</comment>
<dbReference type="InterPro" id="IPR000847">
    <property type="entry name" value="LysR_HTH_N"/>
</dbReference>
<dbReference type="PRINTS" id="PR00039">
    <property type="entry name" value="HTHLYSR"/>
</dbReference>
<keyword evidence="4" id="KW-0804">Transcription</keyword>